<protein>
    <recommendedName>
        <fullName evidence="3">NTF2 domain-containing protein</fullName>
    </recommendedName>
</protein>
<accession>A0A0C3BCS0</accession>
<evidence type="ECO:0008006" key="3">
    <source>
        <dbReference type="Google" id="ProtNLM"/>
    </source>
</evidence>
<dbReference type="AlphaFoldDB" id="A0A0C3BCS0"/>
<name>A0A0C3BCS0_PILCF</name>
<gene>
    <name evidence="1" type="ORF">PILCRDRAFT_397772</name>
</gene>
<reference evidence="2" key="2">
    <citation type="submission" date="2015-01" db="EMBL/GenBank/DDBJ databases">
        <title>Evolutionary Origins and Diversification of the Mycorrhizal Mutualists.</title>
        <authorList>
            <consortium name="DOE Joint Genome Institute"/>
            <consortium name="Mycorrhizal Genomics Consortium"/>
            <person name="Kohler A."/>
            <person name="Kuo A."/>
            <person name="Nagy L.G."/>
            <person name="Floudas D."/>
            <person name="Copeland A."/>
            <person name="Barry K.W."/>
            <person name="Cichocki N."/>
            <person name="Veneault-Fourrey C."/>
            <person name="LaButti K."/>
            <person name="Lindquist E.A."/>
            <person name="Lipzen A."/>
            <person name="Lundell T."/>
            <person name="Morin E."/>
            <person name="Murat C."/>
            <person name="Riley R."/>
            <person name="Ohm R."/>
            <person name="Sun H."/>
            <person name="Tunlid A."/>
            <person name="Henrissat B."/>
            <person name="Grigoriev I.V."/>
            <person name="Hibbett D.S."/>
            <person name="Martin F."/>
        </authorList>
    </citation>
    <scope>NUCLEOTIDE SEQUENCE [LARGE SCALE GENOMIC DNA]</scope>
    <source>
        <strain evidence="2">F 1598</strain>
    </source>
</reference>
<sequence>MSTAIVLPTLSVWAEGHLSAVLQATTEAEFDSAFDGFVSKHANNITVNGQHLSRDQYKQQLMGESAVNKKSGSVKFNGVVEVSTDLEQPVKAGAVGAFYTATIELNEIVFGAPAQTESNSSINIVIEQDRTLPQPPVFVNQAIQITPPHSGSTA</sequence>
<evidence type="ECO:0000313" key="2">
    <source>
        <dbReference type="Proteomes" id="UP000054166"/>
    </source>
</evidence>
<keyword evidence="2" id="KW-1185">Reference proteome</keyword>
<dbReference type="Proteomes" id="UP000054166">
    <property type="component" value="Unassembled WGS sequence"/>
</dbReference>
<proteinExistence type="predicted"/>
<reference evidence="1 2" key="1">
    <citation type="submission" date="2014-04" db="EMBL/GenBank/DDBJ databases">
        <authorList>
            <consortium name="DOE Joint Genome Institute"/>
            <person name="Kuo A."/>
            <person name="Tarkka M."/>
            <person name="Buscot F."/>
            <person name="Kohler A."/>
            <person name="Nagy L.G."/>
            <person name="Floudas D."/>
            <person name="Copeland A."/>
            <person name="Barry K.W."/>
            <person name="Cichocki N."/>
            <person name="Veneault-Fourrey C."/>
            <person name="LaButti K."/>
            <person name="Lindquist E.A."/>
            <person name="Lipzen A."/>
            <person name="Lundell T."/>
            <person name="Morin E."/>
            <person name="Murat C."/>
            <person name="Sun H."/>
            <person name="Tunlid A."/>
            <person name="Henrissat B."/>
            <person name="Grigoriev I.V."/>
            <person name="Hibbett D.S."/>
            <person name="Martin F."/>
            <person name="Nordberg H.P."/>
            <person name="Cantor M.N."/>
            <person name="Hua S.X."/>
        </authorList>
    </citation>
    <scope>NUCLEOTIDE SEQUENCE [LARGE SCALE GENOMIC DNA]</scope>
    <source>
        <strain evidence="1 2">F 1598</strain>
    </source>
</reference>
<dbReference type="InParanoid" id="A0A0C3BCS0"/>
<organism evidence="1 2">
    <name type="scientific">Piloderma croceum (strain F 1598)</name>
    <dbReference type="NCBI Taxonomy" id="765440"/>
    <lineage>
        <taxon>Eukaryota</taxon>
        <taxon>Fungi</taxon>
        <taxon>Dikarya</taxon>
        <taxon>Basidiomycota</taxon>
        <taxon>Agaricomycotina</taxon>
        <taxon>Agaricomycetes</taxon>
        <taxon>Agaricomycetidae</taxon>
        <taxon>Atheliales</taxon>
        <taxon>Atheliaceae</taxon>
        <taxon>Piloderma</taxon>
    </lineage>
</organism>
<dbReference type="HOGENOM" id="CLU_107219_0_0_1"/>
<evidence type="ECO:0000313" key="1">
    <source>
        <dbReference type="EMBL" id="KIM84098.1"/>
    </source>
</evidence>
<dbReference type="EMBL" id="KN832988">
    <property type="protein sequence ID" value="KIM84098.1"/>
    <property type="molecule type" value="Genomic_DNA"/>
</dbReference>
<dbReference type="OrthoDB" id="3188871at2759"/>